<dbReference type="SUPFAM" id="SSF50249">
    <property type="entry name" value="Nucleic acid-binding proteins"/>
    <property type="match status" value="1"/>
</dbReference>
<dbReference type="InterPro" id="IPR011129">
    <property type="entry name" value="CSD"/>
</dbReference>
<dbReference type="Gene3D" id="2.40.50.140">
    <property type="entry name" value="Nucleic acid-binding proteins"/>
    <property type="match status" value="1"/>
</dbReference>
<name>A0A267DS19_9PLAT</name>
<comment type="caution">
    <text evidence="3">The sequence shown here is derived from an EMBL/GenBank/DDBJ whole genome shotgun (WGS) entry which is preliminary data.</text>
</comment>
<dbReference type="PROSITE" id="PS00352">
    <property type="entry name" value="CSD_1"/>
    <property type="match status" value="1"/>
</dbReference>
<proteinExistence type="predicted"/>
<dbReference type="InterPro" id="IPR012340">
    <property type="entry name" value="NA-bd_OB-fold"/>
</dbReference>
<feature type="region of interest" description="Disordered" evidence="1">
    <location>
        <begin position="86"/>
        <end position="126"/>
    </location>
</feature>
<evidence type="ECO:0000256" key="1">
    <source>
        <dbReference type="SAM" id="MobiDB-lite"/>
    </source>
</evidence>
<feature type="domain" description="CSD" evidence="2">
    <location>
        <begin position="24"/>
        <end position="93"/>
    </location>
</feature>
<dbReference type="InterPro" id="IPR002059">
    <property type="entry name" value="CSP_DNA-bd"/>
</dbReference>
<dbReference type="PRINTS" id="PR00050">
    <property type="entry name" value="COLDSHOCK"/>
</dbReference>
<dbReference type="Proteomes" id="UP000215902">
    <property type="component" value="Unassembled WGS sequence"/>
</dbReference>
<sequence length="254" mass="26325">MAAKAAEKSPVTDQDVEKVILATKVSGTVKWFNVKSGYGFINRADTKEDIFVHQSAIIKNNPKKFQRSVGDGESVEFDVVQGAKGHEAANVTGPDGAAVKGSDYAADRQSGRGRGGRGGRGRGFPRSYYGPPEYGPVMAYPSYPPVMPPPPRGGGFYRGGRGGGRGFRRPYNMGPANGGGGGITRGGGGGGGGLYFSPRRYDVPVPAYGGGGGFGRGRGRGGRRGRGGGRRRDASHASADGEKPVNMNGGESRA</sequence>
<feature type="compositionally biased region" description="Gly residues" evidence="1">
    <location>
        <begin position="176"/>
        <end position="185"/>
    </location>
</feature>
<feature type="compositionally biased region" description="Gly residues" evidence="1">
    <location>
        <begin position="153"/>
        <end position="165"/>
    </location>
</feature>
<dbReference type="FunFam" id="2.40.50.140:FF:000274">
    <property type="entry name" value="Mitochondrial RNA binding protein"/>
    <property type="match status" value="1"/>
</dbReference>
<feature type="region of interest" description="Disordered" evidence="1">
    <location>
        <begin position="207"/>
        <end position="254"/>
    </location>
</feature>
<dbReference type="CDD" id="cd04458">
    <property type="entry name" value="CSP_CDS"/>
    <property type="match status" value="1"/>
</dbReference>
<dbReference type="PANTHER" id="PTHR11544">
    <property type="entry name" value="COLD SHOCK DOMAIN CONTAINING PROTEINS"/>
    <property type="match status" value="1"/>
</dbReference>
<dbReference type="AlphaFoldDB" id="A0A267DS19"/>
<evidence type="ECO:0000313" key="4">
    <source>
        <dbReference type="Proteomes" id="UP000215902"/>
    </source>
</evidence>
<dbReference type="OrthoDB" id="203339at2759"/>
<gene>
    <name evidence="3" type="ORF">BOX15_Mlig030722g2</name>
</gene>
<dbReference type="EMBL" id="NIVC01003303">
    <property type="protein sequence ID" value="PAA52091.1"/>
    <property type="molecule type" value="Genomic_DNA"/>
</dbReference>
<protein>
    <recommendedName>
        <fullName evidence="2">CSD domain-containing protein</fullName>
    </recommendedName>
</protein>
<dbReference type="InterPro" id="IPR050181">
    <property type="entry name" value="Cold_shock_domain"/>
</dbReference>
<dbReference type="InterPro" id="IPR019844">
    <property type="entry name" value="CSD_CS"/>
</dbReference>
<dbReference type="PROSITE" id="PS51857">
    <property type="entry name" value="CSD_2"/>
    <property type="match status" value="1"/>
</dbReference>
<accession>A0A267DS19</accession>
<evidence type="ECO:0000259" key="2">
    <source>
        <dbReference type="PROSITE" id="PS51857"/>
    </source>
</evidence>
<dbReference type="Pfam" id="PF00313">
    <property type="entry name" value="CSD"/>
    <property type="match status" value="1"/>
</dbReference>
<feature type="compositionally biased region" description="Basic and acidic residues" evidence="1">
    <location>
        <begin position="230"/>
        <end position="243"/>
    </location>
</feature>
<feature type="region of interest" description="Disordered" evidence="1">
    <location>
        <begin position="151"/>
        <end position="185"/>
    </location>
</feature>
<dbReference type="GO" id="GO:0003676">
    <property type="term" value="F:nucleic acid binding"/>
    <property type="evidence" value="ECO:0007669"/>
    <property type="project" value="InterPro"/>
</dbReference>
<dbReference type="STRING" id="282301.A0A267DS19"/>
<organism evidence="3 4">
    <name type="scientific">Macrostomum lignano</name>
    <dbReference type="NCBI Taxonomy" id="282301"/>
    <lineage>
        <taxon>Eukaryota</taxon>
        <taxon>Metazoa</taxon>
        <taxon>Spiralia</taxon>
        <taxon>Lophotrochozoa</taxon>
        <taxon>Platyhelminthes</taxon>
        <taxon>Rhabditophora</taxon>
        <taxon>Macrostomorpha</taxon>
        <taxon>Macrostomida</taxon>
        <taxon>Macrostomidae</taxon>
        <taxon>Macrostomum</taxon>
    </lineage>
</organism>
<dbReference type="SMART" id="SM00357">
    <property type="entry name" value="CSP"/>
    <property type="match status" value="1"/>
</dbReference>
<reference evidence="3 4" key="1">
    <citation type="submission" date="2017-06" db="EMBL/GenBank/DDBJ databases">
        <title>A platform for efficient transgenesis in Macrostomum lignano, a flatworm model organism for stem cell research.</title>
        <authorList>
            <person name="Berezikov E."/>
        </authorList>
    </citation>
    <scope>NUCLEOTIDE SEQUENCE [LARGE SCALE GENOMIC DNA]</scope>
    <source>
        <strain evidence="3">DV1</strain>
        <tissue evidence="3">Whole organism</tissue>
    </source>
</reference>
<feature type="compositionally biased region" description="Basic residues" evidence="1">
    <location>
        <begin position="217"/>
        <end position="229"/>
    </location>
</feature>
<evidence type="ECO:0000313" key="3">
    <source>
        <dbReference type="EMBL" id="PAA52091.1"/>
    </source>
</evidence>
<keyword evidence="4" id="KW-1185">Reference proteome</keyword>